<name>A0A231GZM4_9NOCA</name>
<evidence type="ECO:0000256" key="3">
    <source>
        <dbReference type="RuleBase" id="RU000363"/>
    </source>
</evidence>
<dbReference type="EC" id="1.1.1.276" evidence="6"/>
<dbReference type="PRINTS" id="PR00081">
    <property type="entry name" value="GDHRDH"/>
</dbReference>
<dbReference type="SUPFAM" id="SSF51735">
    <property type="entry name" value="NAD(P)-binding Rossmann-fold domains"/>
    <property type="match status" value="1"/>
</dbReference>
<evidence type="ECO:0000256" key="1">
    <source>
        <dbReference type="ARBA" id="ARBA00006484"/>
    </source>
</evidence>
<organism evidence="6 7">
    <name type="scientific">Nocardia cerradoensis</name>
    <dbReference type="NCBI Taxonomy" id="85688"/>
    <lineage>
        <taxon>Bacteria</taxon>
        <taxon>Bacillati</taxon>
        <taxon>Actinomycetota</taxon>
        <taxon>Actinomycetes</taxon>
        <taxon>Mycobacteriales</taxon>
        <taxon>Nocardiaceae</taxon>
        <taxon>Nocardia</taxon>
    </lineage>
</organism>
<feature type="region of interest" description="Disordered" evidence="4">
    <location>
        <begin position="1"/>
        <end position="23"/>
    </location>
</feature>
<evidence type="ECO:0000313" key="6">
    <source>
        <dbReference type="EMBL" id="OXR41992.1"/>
    </source>
</evidence>
<dbReference type="EMBL" id="NGAF01000016">
    <property type="protein sequence ID" value="OXR41992.1"/>
    <property type="molecule type" value="Genomic_DNA"/>
</dbReference>
<dbReference type="PANTHER" id="PTHR43086:SF3">
    <property type="entry name" value="NADP-DEPENDENT 3-HYDROXY ACID DEHYDROGENASE YDFG"/>
    <property type="match status" value="1"/>
</dbReference>
<gene>
    <name evidence="6" type="primary">sdh</name>
    <name evidence="6" type="ORF">B7C42_05976</name>
</gene>
<dbReference type="GO" id="GO:0031132">
    <property type="term" value="F:serine 3-dehydrogenase activity"/>
    <property type="evidence" value="ECO:0007669"/>
    <property type="project" value="UniProtKB-EC"/>
</dbReference>
<dbReference type="Proteomes" id="UP000215506">
    <property type="component" value="Unassembled WGS sequence"/>
</dbReference>
<keyword evidence="2 6" id="KW-0560">Oxidoreductase</keyword>
<feature type="compositionally biased region" description="Polar residues" evidence="4">
    <location>
        <begin position="1"/>
        <end position="22"/>
    </location>
</feature>
<feature type="domain" description="Ketoreductase" evidence="5">
    <location>
        <begin position="22"/>
        <end position="187"/>
    </location>
</feature>
<dbReference type="Pfam" id="PF00106">
    <property type="entry name" value="adh_short"/>
    <property type="match status" value="1"/>
</dbReference>
<dbReference type="CDD" id="cd05233">
    <property type="entry name" value="SDR_c"/>
    <property type="match status" value="1"/>
</dbReference>
<evidence type="ECO:0000313" key="7">
    <source>
        <dbReference type="Proteomes" id="UP000215506"/>
    </source>
</evidence>
<dbReference type="PRINTS" id="PR00080">
    <property type="entry name" value="SDRFAMILY"/>
</dbReference>
<proteinExistence type="inferred from homology"/>
<accession>A0A231GZM4</accession>
<dbReference type="PANTHER" id="PTHR43086">
    <property type="entry name" value="VERY-LONG-CHAIN 3-OXOOACYL-COA REDUCTASE"/>
    <property type="match status" value="1"/>
</dbReference>
<reference evidence="6 7" key="1">
    <citation type="submission" date="2017-07" db="EMBL/GenBank/DDBJ databases">
        <title>First draft Genome Sequence of Nocardia cerradoensis isolated from human infection.</title>
        <authorList>
            <person name="Carrasco G."/>
        </authorList>
    </citation>
    <scope>NUCLEOTIDE SEQUENCE [LARGE SCALE GENOMIC DNA]</scope>
    <source>
        <strain evidence="6 7">CNM20130759</strain>
    </source>
</reference>
<protein>
    <submittedName>
        <fullName evidence="6">Serine 3-dehydrogenase</fullName>
        <ecNumber evidence="6">1.1.1.276</ecNumber>
    </submittedName>
</protein>
<dbReference type="SMART" id="SM00822">
    <property type="entry name" value="PKS_KR"/>
    <property type="match status" value="1"/>
</dbReference>
<dbReference type="AlphaFoldDB" id="A0A231GZM4"/>
<evidence type="ECO:0000256" key="4">
    <source>
        <dbReference type="SAM" id="MobiDB-lite"/>
    </source>
</evidence>
<sequence length="281" mass="29951">MRRAPSTSAAHPNEGTMTTSPRTALITGASAGIGATFARHLAGRGYQLLLVARRGDRLQELAAQLTERHDVRCEVLAADLTDPAAPAAIVNHADQQGLDIDVLINNAGLSGKTAFADTPWDALAGEIQLMVTAPTELIHLVVPGMKKRNWGRIVNLSSVAAFAPPAASLLYTGIKSFVLNTSQALDMELKPHGIHVTALCPGFTHTEFHDVMGTRDKADHLPRILWQQPEAVVTEGWAAVMKGKPVCVPGTLNKISAAAMKPLPTHLSYLAGKTLNPFKNS</sequence>
<dbReference type="Gene3D" id="3.40.50.720">
    <property type="entry name" value="NAD(P)-binding Rossmann-like Domain"/>
    <property type="match status" value="1"/>
</dbReference>
<dbReference type="InterPro" id="IPR036291">
    <property type="entry name" value="NAD(P)-bd_dom_sf"/>
</dbReference>
<comment type="similarity">
    <text evidence="1 3">Belongs to the short-chain dehydrogenases/reductases (SDR) family.</text>
</comment>
<evidence type="ECO:0000256" key="2">
    <source>
        <dbReference type="ARBA" id="ARBA00023002"/>
    </source>
</evidence>
<dbReference type="PIRSF" id="PIRSF000126">
    <property type="entry name" value="11-beta-HSD1"/>
    <property type="match status" value="1"/>
</dbReference>
<dbReference type="InterPro" id="IPR057326">
    <property type="entry name" value="KR_dom"/>
</dbReference>
<keyword evidence="7" id="KW-1185">Reference proteome</keyword>
<evidence type="ECO:0000259" key="5">
    <source>
        <dbReference type="SMART" id="SM00822"/>
    </source>
</evidence>
<comment type="caution">
    <text evidence="6">The sequence shown here is derived from an EMBL/GenBank/DDBJ whole genome shotgun (WGS) entry which is preliminary data.</text>
</comment>
<dbReference type="InterPro" id="IPR002347">
    <property type="entry name" value="SDR_fam"/>
</dbReference>